<evidence type="ECO:0008006" key="5">
    <source>
        <dbReference type="Google" id="ProtNLM"/>
    </source>
</evidence>
<dbReference type="EMBL" id="GDQN01011322">
    <property type="protein sequence ID" value="JAT79732.1"/>
    <property type="molecule type" value="Transcribed_RNA"/>
</dbReference>
<dbReference type="OrthoDB" id="7408094at2759"/>
<feature type="transmembrane region" description="Helical" evidence="2">
    <location>
        <begin position="186"/>
        <end position="203"/>
    </location>
</feature>
<accession>A0A1E1WLB4</accession>
<gene>
    <name evidence="4" type="ORF">g.10440</name>
    <name evidence="3" type="ORF">g.10441</name>
</gene>
<dbReference type="EMBL" id="GDQN01003289">
    <property type="protein sequence ID" value="JAT87765.1"/>
    <property type="molecule type" value="Transcribed_RNA"/>
</dbReference>
<feature type="transmembrane region" description="Helical" evidence="2">
    <location>
        <begin position="210"/>
        <end position="228"/>
    </location>
</feature>
<reference evidence="4" key="1">
    <citation type="submission" date="2015-09" db="EMBL/GenBank/DDBJ databases">
        <title>De novo assembly of Pectinophora gossypiella (Pink Bollworm) gut transcriptome.</title>
        <authorList>
            <person name="Tassone E.E."/>
        </authorList>
    </citation>
    <scope>NUCLEOTIDE SEQUENCE</scope>
</reference>
<keyword evidence="2" id="KW-0472">Membrane</keyword>
<evidence type="ECO:0000313" key="4">
    <source>
        <dbReference type="EMBL" id="JAT87765.1"/>
    </source>
</evidence>
<sequence>QVQLVQVQSKSFNEKFKLCLNMLPKPNKLLLFLLWMLCVTGSLKCDVKTGPDPWNYEKNDITDKAGDDDIPPDLRLSRKIKPQTDNNYGTGEWFYRRILSIMLKGGQVQKNEDGSVDISLQMKLDQKQWDTLNGYLTSSGAFSEDMFRRSLGYVEQCIYEPSLPTKIILAWSDYIQITLTEYKTEMKWTLAALGISALLFWMWRHMSHTSVKIIIFICLYLFEVFVSYKEAEQKELDTFVAALNSCKWRIWSSNCEVPRPDPLVFIKHMNPTKIGVRMFTNLVSEPLIVLSDTAKTMTHGITDGIWYPFDVIVYGIFVTFFNVLLLLFMIMIIFNFLLNIPFKLDFLLFSVGLLQRKKTKNKSDDDNQKTTQNNANNNAISAHTLDKLLDVFSKALNRNADNQAPAAIQHLNNKPRAITSSATTSGLKRSASTGRLPNPGSFECHNEGNVTRRNVPRTDGGGDAR</sequence>
<organism evidence="4">
    <name type="scientific">Pectinophora gossypiella</name>
    <name type="common">Cotton pink bollworm</name>
    <name type="synonym">Depressaria gossypiella</name>
    <dbReference type="NCBI Taxonomy" id="13191"/>
    <lineage>
        <taxon>Eukaryota</taxon>
        <taxon>Metazoa</taxon>
        <taxon>Ecdysozoa</taxon>
        <taxon>Arthropoda</taxon>
        <taxon>Hexapoda</taxon>
        <taxon>Insecta</taxon>
        <taxon>Pterygota</taxon>
        <taxon>Neoptera</taxon>
        <taxon>Endopterygota</taxon>
        <taxon>Lepidoptera</taxon>
        <taxon>Glossata</taxon>
        <taxon>Ditrysia</taxon>
        <taxon>Gelechioidea</taxon>
        <taxon>Gelechiidae</taxon>
        <taxon>Apatetrinae</taxon>
        <taxon>Pectinophora</taxon>
    </lineage>
</organism>
<evidence type="ECO:0000256" key="1">
    <source>
        <dbReference type="SAM" id="MobiDB-lite"/>
    </source>
</evidence>
<keyword evidence="2" id="KW-1133">Transmembrane helix</keyword>
<protein>
    <recommendedName>
        <fullName evidence="5">Chloride channel CLIC-like protein 1</fullName>
    </recommendedName>
</protein>
<feature type="non-terminal residue" evidence="4">
    <location>
        <position position="1"/>
    </location>
</feature>
<evidence type="ECO:0000313" key="3">
    <source>
        <dbReference type="EMBL" id="JAT79732.1"/>
    </source>
</evidence>
<dbReference type="AlphaFoldDB" id="A0A1E1WLB4"/>
<feature type="compositionally biased region" description="Polar residues" evidence="1">
    <location>
        <begin position="418"/>
        <end position="435"/>
    </location>
</feature>
<name>A0A1E1WLB4_PECGO</name>
<keyword evidence="2" id="KW-0812">Transmembrane</keyword>
<proteinExistence type="predicted"/>
<feature type="transmembrane region" description="Helical" evidence="2">
    <location>
        <begin position="312"/>
        <end position="338"/>
    </location>
</feature>
<evidence type="ECO:0000256" key="2">
    <source>
        <dbReference type="SAM" id="Phobius"/>
    </source>
</evidence>
<feature type="region of interest" description="Disordered" evidence="1">
    <location>
        <begin position="407"/>
        <end position="465"/>
    </location>
</feature>